<dbReference type="Gene3D" id="2.130.10.10">
    <property type="entry name" value="YVTN repeat-like/Quinoprotein amine dehydrogenase"/>
    <property type="match status" value="1"/>
</dbReference>
<dbReference type="Gene3D" id="3.30.300.30">
    <property type="match status" value="1"/>
</dbReference>
<keyword evidence="4" id="KW-1185">Reference proteome</keyword>
<dbReference type="Gene3D" id="3.40.50.12780">
    <property type="entry name" value="N-terminal domain of ligase-like"/>
    <property type="match status" value="1"/>
</dbReference>
<dbReference type="EMBL" id="CAKOGL010000011">
    <property type="protein sequence ID" value="CAH2092266.1"/>
    <property type="molecule type" value="Genomic_DNA"/>
</dbReference>
<evidence type="ECO:0000259" key="2">
    <source>
        <dbReference type="Pfam" id="PF13570"/>
    </source>
</evidence>
<dbReference type="Gene3D" id="2.40.10.480">
    <property type="match status" value="1"/>
</dbReference>
<dbReference type="InterPro" id="IPR045851">
    <property type="entry name" value="AMP-bd_C_sf"/>
</dbReference>
<accession>A0AAU9TYP8</accession>
<dbReference type="InterPro" id="IPR015943">
    <property type="entry name" value="WD40/YVTN_repeat-like_dom_sf"/>
</dbReference>
<evidence type="ECO:0008006" key="5">
    <source>
        <dbReference type="Google" id="ProtNLM"/>
    </source>
</evidence>
<evidence type="ECO:0000313" key="3">
    <source>
        <dbReference type="EMBL" id="CAH2092266.1"/>
    </source>
</evidence>
<dbReference type="Pfam" id="PF13570">
    <property type="entry name" value="Beta-prop_ACSF4"/>
    <property type="match status" value="1"/>
</dbReference>
<dbReference type="Proteomes" id="UP001153954">
    <property type="component" value="Unassembled WGS sequence"/>
</dbReference>
<dbReference type="PANTHER" id="PTHR44394">
    <property type="entry name" value="BETA-ALANINE-ACTIVATING ENZYME"/>
    <property type="match status" value="1"/>
</dbReference>
<dbReference type="InterPro" id="IPR011047">
    <property type="entry name" value="Quinoprotein_ADH-like_sf"/>
</dbReference>
<gene>
    <name evidence="3" type="ORF">EEDITHA_LOCUS8041</name>
</gene>
<dbReference type="Pfam" id="PF00501">
    <property type="entry name" value="AMP-binding"/>
    <property type="match status" value="1"/>
</dbReference>
<dbReference type="SUPFAM" id="SSF50998">
    <property type="entry name" value="Quinoprotein alcohol dehydrogenase-like"/>
    <property type="match status" value="1"/>
</dbReference>
<dbReference type="SUPFAM" id="SSF56801">
    <property type="entry name" value="Acetyl-CoA synthetase-like"/>
    <property type="match status" value="1"/>
</dbReference>
<organism evidence="3 4">
    <name type="scientific">Euphydryas editha</name>
    <name type="common">Edith's checkerspot</name>
    <dbReference type="NCBI Taxonomy" id="104508"/>
    <lineage>
        <taxon>Eukaryota</taxon>
        <taxon>Metazoa</taxon>
        <taxon>Ecdysozoa</taxon>
        <taxon>Arthropoda</taxon>
        <taxon>Hexapoda</taxon>
        <taxon>Insecta</taxon>
        <taxon>Pterygota</taxon>
        <taxon>Neoptera</taxon>
        <taxon>Endopterygota</taxon>
        <taxon>Lepidoptera</taxon>
        <taxon>Glossata</taxon>
        <taxon>Ditrysia</taxon>
        <taxon>Papilionoidea</taxon>
        <taxon>Nymphalidae</taxon>
        <taxon>Nymphalinae</taxon>
        <taxon>Euphydryas</taxon>
    </lineage>
</organism>
<dbReference type="InterPro" id="IPR052091">
    <property type="entry name" value="Beta-ala_Activ/Resist"/>
</dbReference>
<dbReference type="AlphaFoldDB" id="A0AAU9TYP8"/>
<dbReference type="PROSITE" id="PS00455">
    <property type="entry name" value="AMP_BINDING"/>
    <property type="match status" value="1"/>
</dbReference>
<dbReference type="InterPro" id="IPR000873">
    <property type="entry name" value="AMP-dep_synth/lig_dom"/>
</dbReference>
<protein>
    <recommendedName>
        <fullName evidence="5">Acyl-CoA synthetase family member 4</fullName>
    </recommendedName>
</protein>
<feature type="domain" description="Pyrrolo-quinoline quinone repeat" evidence="2">
    <location>
        <begin position="631"/>
        <end position="962"/>
    </location>
</feature>
<dbReference type="SMART" id="SM00564">
    <property type="entry name" value="PQQ"/>
    <property type="match status" value="3"/>
</dbReference>
<feature type="domain" description="AMP-dependent synthetase/ligase" evidence="1">
    <location>
        <begin position="13"/>
        <end position="320"/>
    </location>
</feature>
<dbReference type="InterPro" id="IPR018391">
    <property type="entry name" value="PQQ_b-propeller_rpt"/>
</dbReference>
<dbReference type="PANTHER" id="PTHR44394:SF1">
    <property type="entry name" value="BETA-ALANINE-ACTIVATING ENZYME"/>
    <property type="match status" value="1"/>
</dbReference>
<dbReference type="InterPro" id="IPR002372">
    <property type="entry name" value="PQQ_rpt_dom"/>
</dbReference>
<comment type="caution">
    <text evidence="3">The sequence shown here is derived from an EMBL/GenBank/DDBJ whole genome shotgun (WGS) entry which is preliminary data.</text>
</comment>
<evidence type="ECO:0000259" key="1">
    <source>
        <dbReference type="Pfam" id="PF00501"/>
    </source>
</evidence>
<reference evidence="3" key="1">
    <citation type="submission" date="2022-03" db="EMBL/GenBank/DDBJ databases">
        <authorList>
            <person name="Tunstrom K."/>
        </authorList>
    </citation>
    <scope>NUCLEOTIDE SEQUENCE</scope>
</reference>
<dbReference type="GO" id="GO:0043041">
    <property type="term" value="P:amino acid activation for nonribosomal peptide biosynthetic process"/>
    <property type="evidence" value="ECO:0007669"/>
    <property type="project" value="TreeGrafter"/>
</dbReference>
<dbReference type="InterPro" id="IPR042099">
    <property type="entry name" value="ANL_N_sf"/>
</dbReference>
<dbReference type="InterPro" id="IPR020845">
    <property type="entry name" value="AMP-binding_CS"/>
</dbReference>
<evidence type="ECO:0000313" key="4">
    <source>
        <dbReference type="Proteomes" id="UP001153954"/>
    </source>
</evidence>
<sequence>MKLKHGYYDVFIRTCAKYPSRIAIRHYENGLYKNYTYSELYGVCEYVSQNLQQLTCKKGIIGIVSERNAIIPCIIAAAHKCSTTFMFLNPAEDFENIIYKLKFKILIEIKNVESGNSELFSRKSDKTITVFNLVVNIYDLDSGVSQSNYKYAPEHSFIAMTSGSTGEPKHIQVPIQCMQPNIDDLTKIFDITPNDIIYFSTPLTFDPSMIEILLACMNGASLLIAPEKPDMLFPEKNENSVTFWQTTPSKFFQHSNANIKNKILSANSTLKILALGGEPLNGVKRLKELKDIKNKTKIFTLYGVTEMSCWACVAELDLNKILCDQEVPLGNCLSETEIILEPTHKNENTSKIILASKTRKCSILNKATGTDEPNFLKCIDTGDIGEVKNGTIYYRGRKDDIIKRFGHKVNLQAIESTIMLCPRVKTCSSIWLPKPMLLVVYFSSETLTSRELSDFLKCKLDDKHWPDKIIRTDNLPMNSHGKISKQILCEMFEKSQEPQTLDSLKMILMKELKVTLNRNFTYDDIKDKNFFSIGGTSFLAVSFCNKLSLMCPKFGKVILPYLISQKNTIDEIIHIAIKELGIEEKKARKRLKRSRSNIESFASTSHSIKKLAENVKSQNLIEFVVIWTYDTGKCVDASPTLFQNGFKQYVTVGSHSGKIIVVDAISGITQGVVKVKSRVEASVFCYNETPLTTPCGMVGTYDGTIVCFTLESCEELWRINIGSMIKSKGTCWKGYLYIAAYDGKIRCIDVLTGKIKHTIQITDQAISADLALAKNEYILLGTLSGVCASLHIETRTVVWRASLGSPVFANPVLYDNDKYVVFAEVNGEIHCRTVEKGIKIWKYQGAKGNIFSSIYVKEVDKFKWQMVFGCYDSKVYSIIVKNFQPNVQWKTQLTSSVYSTPCSLSDKLILAVSNNGILYILNSETGVIISEYNLPNESFSTPAVYGDYIFIGCRNDYLYSIKYSLNL</sequence>
<proteinExistence type="predicted"/>
<name>A0AAU9TYP8_EUPED</name>